<dbReference type="SUPFAM" id="SSF50249">
    <property type="entry name" value="Nucleic acid-binding proteins"/>
    <property type="match status" value="1"/>
</dbReference>
<keyword evidence="2" id="KW-0158">Chromosome</keyword>
<dbReference type="EMBL" id="BRZM01007661">
    <property type="protein sequence ID" value="GLD55998.1"/>
    <property type="molecule type" value="Genomic_DNA"/>
</dbReference>
<evidence type="ECO:0000256" key="2">
    <source>
        <dbReference type="ARBA" id="ARBA00022454"/>
    </source>
</evidence>
<sequence length="50" mass="5817">MLPSWPDFCSSLKITDQSNQKIGCTIFCEKLDDHPKIFQIGDIIRLHRVK</sequence>
<keyword evidence="8" id="KW-1185">Reference proteome</keyword>
<evidence type="ECO:0000313" key="7">
    <source>
        <dbReference type="EMBL" id="GLD55998.1"/>
    </source>
</evidence>
<dbReference type="PANTHER" id="PTHR14513">
    <property type="entry name" value="PROTECTION OF TELOMERES 1"/>
    <property type="match status" value="1"/>
</dbReference>
<organism evidence="6 8">
    <name type="scientific">Lates japonicus</name>
    <name type="common">Japanese lates</name>
    <dbReference type="NCBI Taxonomy" id="270547"/>
    <lineage>
        <taxon>Eukaryota</taxon>
        <taxon>Metazoa</taxon>
        <taxon>Chordata</taxon>
        <taxon>Craniata</taxon>
        <taxon>Vertebrata</taxon>
        <taxon>Euteleostomi</taxon>
        <taxon>Actinopterygii</taxon>
        <taxon>Neopterygii</taxon>
        <taxon>Teleostei</taxon>
        <taxon>Neoteleostei</taxon>
        <taxon>Acanthomorphata</taxon>
        <taxon>Carangaria</taxon>
        <taxon>Carangaria incertae sedis</taxon>
        <taxon>Centropomidae</taxon>
        <taxon>Lates</taxon>
    </lineage>
</organism>
<dbReference type="GO" id="GO:0032210">
    <property type="term" value="P:regulation of telomere maintenance via telomerase"/>
    <property type="evidence" value="ECO:0007669"/>
    <property type="project" value="TreeGrafter"/>
</dbReference>
<name>A0AAD3R4W6_LATJO</name>
<dbReference type="EMBL" id="BRZM01007661">
    <property type="protein sequence ID" value="GLD55997.1"/>
    <property type="molecule type" value="Genomic_DNA"/>
</dbReference>
<dbReference type="Proteomes" id="UP001279410">
    <property type="component" value="Unassembled WGS sequence"/>
</dbReference>
<evidence type="ECO:0000259" key="5">
    <source>
        <dbReference type="Pfam" id="PF02765"/>
    </source>
</evidence>
<dbReference type="GO" id="GO:0098505">
    <property type="term" value="F:G-rich strand telomeric DNA binding"/>
    <property type="evidence" value="ECO:0007669"/>
    <property type="project" value="TreeGrafter"/>
</dbReference>
<keyword evidence="4" id="KW-0238">DNA-binding</keyword>
<dbReference type="Pfam" id="PF02765">
    <property type="entry name" value="POT1"/>
    <property type="match status" value="1"/>
</dbReference>
<evidence type="ECO:0000313" key="8">
    <source>
        <dbReference type="Proteomes" id="UP001279410"/>
    </source>
</evidence>
<dbReference type="PANTHER" id="PTHR14513:SF0">
    <property type="entry name" value="PROTECTION OF TELOMERES PROTEIN 1"/>
    <property type="match status" value="1"/>
</dbReference>
<dbReference type="GO" id="GO:0000783">
    <property type="term" value="C:nuclear telomere cap complex"/>
    <property type="evidence" value="ECO:0007669"/>
    <property type="project" value="TreeGrafter"/>
</dbReference>
<dbReference type="Gene3D" id="2.40.50.140">
    <property type="entry name" value="Nucleic acid-binding proteins"/>
    <property type="match status" value="1"/>
</dbReference>
<keyword evidence="3" id="KW-0779">Telomere</keyword>
<evidence type="ECO:0000256" key="3">
    <source>
        <dbReference type="ARBA" id="ARBA00022895"/>
    </source>
</evidence>
<feature type="domain" description="Telomeric single stranded DNA binding POT1/Cdc13" evidence="5">
    <location>
        <begin position="7"/>
        <end position="50"/>
    </location>
</feature>
<evidence type="ECO:0000256" key="1">
    <source>
        <dbReference type="ARBA" id="ARBA00004574"/>
    </source>
</evidence>
<feature type="non-terminal residue" evidence="6">
    <location>
        <position position="1"/>
    </location>
</feature>
<dbReference type="GO" id="GO:0016233">
    <property type="term" value="P:telomere capping"/>
    <property type="evidence" value="ECO:0007669"/>
    <property type="project" value="TreeGrafter"/>
</dbReference>
<dbReference type="InterPro" id="IPR028389">
    <property type="entry name" value="POT1"/>
</dbReference>
<gene>
    <name evidence="6" type="ORF">AKAME5_002982800</name>
    <name evidence="7" type="ORF">AKAME5_002982900</name>
</gene>
<dbReference type="AlphaFoldDB" id="A0AAD3R4W6"/>
<dbReference type="InterPro" id="IPR011564">
    <property type="entry name" value="Telomer_end-bd_POT1/Cdc13"/>
</dbReference>
<dbReference type="GO" id="GO:0010521">
    <property type="term" value="F:telomerase inhibitor activity"/>
    <property type="evidence" value="ECO:0007669"/>
    <property type="project" value="TreeGrafter"/>
</dbReference>
<accession>A0AAD3R4W6</accession>
<evidence type="ECO:0000256" key="4">
    <source>
        <dbReference type="ARBA" id="ARBA00023125"/>
    </source>
</evidence>
<comment type="caution">
    <text evidence="6">The sequence shown here is derived from an EMBL/GenBank/DDBJ whole genome shotgun (WGS) entry which is preliminary data.</text>
</comment>
<reference evidence="6" key="1">
    <citation type="submission" date="2022-08" db="EMBL/GenBank/DDBJ databases">
        <title>Genome sequencing of akame (Lates japonicus).</title>
        <authorList>
            <person name="Hashiguchi Y."/>
            <person name="Takahashi H."/>
        </authorList>
    </citation>
    <scope>NUCLEOTIDE SEQUENCE</scope>
    <source>
        <strain evidence="6">Kochi</strain>
    </source>
</reference>
<protein>
    <submittedName>
        <fullName evidence="6">Protection of telomeres protein 1 isoform X1</fullName>
    </submittedName>
</protein>
<comment type="subcellular location">
    <subcellularLocation>
        <location evidence="1">Chromosome</location>
        <location evidence="1">Telomere</location>
    </subcellularLocation>
</comment>
<proteinExistence type="predicted"/>
<evidence type="ECO:0000313" key="6">
    <source>
        <dbReference type="EMBL" id="GLD55997.1"/>
    </source>
</evidence>
<dbReference type="InterPro" id="IPR012340">
    <property type="entry name" value="NA-bd_OB-fold"/>
</dbReference>